<accession>A0A3A4B4M5</accession>
<dbReference type="SUPFAM" id="SSF111337">
    <property type="entry name" value="QueA-like"/>
    <property type="match status" value="1"/>
</dbReference>
<dbReference type="PANTHER" id="PTHR30307">
    <property type="entry name" value="S-ADENOSYLMETHIONINE:TRNA RIBOSYLTRANSFERASE-ISOMERASE"/>
    <property type="match status" value="1"/>
</dbReference>
<keyword evidence="2 6" id="KW-0808">Transferase</keyword>
<organism evidence="6 7">
    <name type="scientific">Bailinhaonella thermotolerans</name>
    <dbReference type="NCBI Taxonomy" id="1070861"/>
    <lineage>
        <taxon>Bacteria</taxon>
        <taxon>Bacillati</taxon>
        <taxon>Actinomycetota</taxon>
        <taxon>Actinomycetes</taxon>
        <taxon>Streptosporangiales</taxon>
        <taxon>Streptosporangiaceae</taxon>
        <taxon>Bailinhaonella</taxon>
    </lineage>
</organism>
<dbReference type="InterPro" id="IPR036100">
    <property type="entry name" value="QueA_sf"/>
</dbReference>
<gene>
    <name evidence="6" type="ORF">D5H75_10630</name>
</gene>
<feature type="region of interest" description="Disordered" evidence="5">
    <location>
        <begin position="40"/>
        <end position="73"/>
    </location>
</feature>
<keyword evidence="6" id="KW-0413">Isomerase</keyword>
<dbReference type="GO" id="GO:0051075">
    <property type="term" value="F:S-adenosylmethionine:tRNA ribosyltransferase-isomerase activity"/>
    <property type="evidence" value="ECO:0007669"/>
    <property type="project" value="TreeGrafter"/>
</dbReference>
<evidence type="ECO:0000256" key="4">
    <source>
        <dbReference type="ARBA" id="ARBA00022785"/>
    </source>
</evidence>
<dbReference type="Gene3D" id="2.40.10.240">
    <property type="entry name" value="QueA-like"/>
    <property type="match status" value="1"/>
</dbReference>
<keyword evidence="1" id="KW-0963">Cytoplasm</keyword>
<evidence type="ECO:0000256" key="2">
    <source>
        <dbReference type="ARBA" id="ARBA00022679"/>
    </source>
</evidence>
<reference evidence="6 7" key="1">
    <citation type="submission" date="2018-09" db="EMBL/GenBank/DDBJ databases">
        <title>YIM 75507 draft genome.</title>
        <authorList>
            <person name="Tang S."/>
            <person name="Feng Y."/>
        </authorList>
    </citation>
    <scope>NUCLEOTIDE SEQUENCE [LARGE SCALE GENOMIC DNA]</scope>
    <source>
        <strain evidence="6 7">YIM 75507</strain>
    </source>
</reference>
<evidence type="ECO:0000313" key="7">
    <source>
        <dbReference type="Proteomes" id="UP000265768"/>
    </source>
</evidence>
<dbReference type="GO" id="GO:0008616">
    <property type="term" value="P:tRNA queuosine(34) biosynthetic process"/>
    <property type="evidence" value="ECO:0007669"/>
    <property type="project" value="UniProtKB-KW"/>
</dbReference>
<dbReference type="Pfam" id="PF02547">
    <property type="entry name" value="Queuosine_synth"/>
    <property type="match status" value="2"/>
</dbReference>
<dbReference type="InterPro" id="IPR042119">
    <property type="entry name" value="QueA_dom2"/>
</dbReference>
<protein>
    <submittedName>
        <fullName evidence="6">S-adenosylmethionine:tRNA ribosyltransferase-isomerase</fullName>
    </submittedName>
</protein>
<dbReference type="InterPro" id="IPR003699">
    <property type="entry name" value="QueA"/>
</dbReference>
<evidence type="ECO:0000256" key="1">
    <source>
        <dbReference type="ARBA" id="ARBA00022490"/>
    </source>
</evidence>
<proteinExistence type="predicted"/>
<dbReference type="AlphaFoldDB" id="A0A3A4B4M5"/>
<evidence type="ECO:0000256" key="3">
    <source>
        <dbReference type="ARBA" id="ARBA00022691"/>
    </source>
</evidence>
<dbReference type="OrthoDB" id="9783887at2"/>
<sequence length="436" mass="47291">MPSGGRLSIAGHLILERFSLSRPGFQQYRGLTAKAVQCSHGTAHPATRRGGRPVTLSAGATGSPGPLSPPAPVNQYDFDFSPSLVAQRPPEVRGTGRDDAKLLVLDRRSGLVEHRRFRDLGSYLSPGDALVLNNARVVPSLLRGEDGRGGPVVVNLFSPMDDGTWHCLVLPASAGAPGKVLRFGADGAVTGTLLGEDGAGVWRIRLDPGGTDVLDEIGEIAYPDYLVERPIDPGHYQTVFATRPGATLFPSAGRHFTSAMLDELRNRGVAVVEVTHFIAARWQHGYLRDWLGDEVDWPEDADIELTPGAAAPSLPFPRPERYEVSTRAADEINERRRAGGRVVVCGTSALRALETVTDERGGRVWPGSGWTNLIIGPGHRPRSCDSFLTNFHLPRSSELRLTAAFTGRQPLLDLYREEVIPNGYLFNEFGDSMLII</sequence>
<dbReference type="Gene3D" id="3.40.1780.10">
    <property type="entry name" value="QueA-like"/>
    <property type="match status" value="1"/>
</dbReference>
<keyword evidence="7" id="KW-1185">Reference proteome</keyword>
<keyword evidence="4" id="KW-0671">Queuosine biosynthesis</keyword>
<evidence type="ECO:0000256" key="5">
    <source>
        <dbReference type="SAM" id="MobiDB-lite"/>
    </source>
</evidence>
<dbReference type="Proteomes" id="UP000265768">
    <property type="component" value="Unassembled WGS sequence"/>
</dbReference>
<keyword evidence="3" id="KW-0949">S-adenosyl-L-methionine</keyword>
<evidence type="ECO:0000313" key="6">
    <source>
        <dbReference type="EMBL" id="RJL33267.1"/>
    </source>
</evidence>
<dbReference type="EMBL" id="QZEY01000003">
    <property type="protein sequence ID" value="RJL33267.1"/>
    <property type="molecule type" value="Genomic_DNA"/>
</dbReference>
<comment type="caution">
    <text evidence="6">The sequence shown here is derived from an EMBL/GenBank/DDBJ whole genome shotgun (WGS) entry which is preliminary data.</text>
</comment>
<dbReference type="PANTHER" id="PTHR30307:SF0">
    <property type="entry name" value="S-ADENOSYLMETHIONINE:TRNA RIBOSYLTRANSFERASE-ISOMERASE"/>
    <property type="match status" value="1"/>
</dbReference>
<name>A0A3A4B4M5_9ACTN</name>
<dbReference type="InterPro" id="IPR042118">
    <property type="entry name" value="QueA_dom1"/>
</dbReference>